<dbReference type="Pfam" id="PF24681">
    <property type="entry name" value="Kelch_KLHDC2_KLHL20_DRC7"/>
    <property type="match status" value="1"/>
</dbReference>
<keyword evidence="2" id="KW-0677">Repeat</keyword>
<dbReference type="InterPro" id="IPR015915">
    <property type="entry name" value="Kelch-typ_b-propeller"/>
</dbReference>
<evidence type="ECO:0000256" key="1">
    <source>
        <dbReference type="ARBA" id="ARBA00022441"/>
    </source>
</evidence>
<evidence type="ECO:0000313" key="4">
    <source>
        <dbReference type="EMBL" id="KAK9868447.1"/>
    </source>
</evidence>
<keyword evidence="1" id="KW-0880">Kelch repeat</keyword>
<name>A0AAW1THQ9_9CHLO</name>
<feature type="region of interest" description="Disordered" evidence="3">
    <location>
        <begin position="224"/>
        <end position="285"/>
    </location>
</feature>
<dbReference type="AlphaFoldDB" id="A0AAW1THQ9"/>
<reference evidence="4 5" key="1">
    <citation type="journal article" date="2024" name="Nat. Commun.">
        <title>Phylogenomics reveals the evolutionary origins of lichenization in chlorophyte algae.</title>
        <authorList>
            <person name="Puginier C."/>
            <person name="Libourel C."/>
            <person name="Otte J."/>
            <person name="Skaloud P."/>
            <person name="Haon M."/>
            <person name="Grisel S."/>
            <person name="Petersen M."/>
            <person name="Berrin J.G."/>
            <person name="Delaux P.M."/>
            <person name="Dal Grande F."/>
            <person name="Keller J."/>
        </authorList>
    </citation>
    <scope>NUCLEOTIDE SEQUENCE [LARGE SCALE GENOMIC DNA]</scope>
    <source>
        <strain evidence="4 5">SAG 2523</strain>
    </source>
</reference>
<evidence type="ECO:0000256" key="3">
    <source>
        <dbReference type="SAM" id="MobiDB-lite"/>
    </source>
</evidence>
<evidence type="ECO:0000256" key="2">
    <source>
        <dbReference type="ARBA" id="ARBA00022737"/>
    </source>
</evidence>
<dbReference type="PANTHER" id="PTHR46093">
    <property type="entry name" value="ACYL-COA-BINDING DOMAIN-CONTAINING PROTEIN 5"/>
    <property type="match status" value="1"/>
</dbReference>
<evidence type="ECO:0000313" key="5">
    <source>
        <dbReference type="Proteomes" id="UP001485043"/>
    </source>
</evidence>
<accession>A0AAW1THQ9</accession>
<protein>
    <submittedName>
        <fullName evidence="4">Uncharacterized protein</fullName>
    </submittedName>
</protein>
<dbReference type="InterPro" id="IPR011043">
    <property type="entry name" value="Gal_Oxase/kelch_b-propeller"/>
</dbReference>
<feature type="region of interest" description="Disordered" evidence="3">
    <location>
        <begin position="425"/>
        <end position="444"/>
    </location>
</feature>
<dbReference type="Gene3D" id="2.120.10.80">
    <property type="entry name" value="Kelch-type beta propeller"/>
    <property type="match status" value="1"/>
</dbReference>
<keyword evidence="5" id="KW-1185">Reference proteome</keyword>
<comment type="caution">
    <text evidence="4">The sequence shown here is derived from an EMBL/GenBank/DDBJ whole genome shotgun (WGS) entry which is preliminary data.</text>
</comment>
<feature type="compositionally biased region" description="Low complexity" evidence="3">
    <location>
        <begin position="224"/>
        <end position="243"/>
    </location>
</feature>
<dbReference type="Proteomes" id="UP001485043">
    <property type="component" value="Unassembled WGS sequence"/>
</dbReference>
<feature type="compositionally biased region" description="Basic and acidic residues" evidence="3">
    <location>
        <begin position="425"/>
        <end position="435"/>
    </location>
</feature>
<dbReference type="SUPFAM" id="SSF50965">
    <property type="entry name" value="Galactose oxidase, central domain"/>
    <property type="match status" value="1"/>
</dbReference>
<dbReference type="EMBL" id="JALJOV010000028">
    <property type="protein sequence ID" value="KAK9868447.1"/>
    <property type="molecule type" value="Genomic_DNA"/>
</dbReference>
<sequence>MDACIVPGEWKHPLHPNALLIHGGMTMQGGAQVHVTDTTDIAPTCILWTDRMEVEAVRPAGPDPGSRAFFSMVAVGPRCLCFGGRDINQLSLGTLAVYDASMGSWAHLPSIPGPQPAPRSSHTAVAVPQGMLLFGGSFEGAGQQDSCYLLHIDARGRPTSWTHHPPDPALPHPAGRAAHALTPCGADKFVVTGGYRKQSRDCGSANVADAWLLELPPSVTAAEHPPAAAAACRLNQPQQQQPQANWRPKRGRVAVNGPSARTPSKRPNRQQPALGSAPQNLFDVPGLTAPAARVGSRGFGSHPQDSLLDMIEEDGPTHLERQLTAQVARLENEVEQARQDMQALRRSEAALTSNKQELAKQAAELQQQVTTVEAKWAAAAAEGNRQQEAAKQAGSEAQQAQATCDGLRQELRGAVANGDSLRSALKEAETAKQEASKTITAAAEEAERQRGQLAAAAADRVQEQRAALERLQAAAAELETARQAAAAEAAENARLRAASAELQAELKATEAERRKGSEALAAVQRQAAEQRSEHAKTAEGLKAALGSLEQRFAALQTQTAAAESQLHTAKASLGLRSAAPVTPRLP</sequence>
<dbReference type="PANTHER" id="PTHR46093:SF3">
    <property type="entry name" value="ACYL-COA-BINDING DOMAIN-CONTAINING PROTEIN 4"/>
    <property type="match status" value="1"/>
</dbReference>
<proteinExistence type="predicted"/>
<organism evidence="4 5">
    <name type="scientific">Apatococcus fuscideae</name>
    <dbReference type="NCBI Taxonomy" id="2026836"/>
    <lineage>
        <taxon>Eukaryota</taxon>
        <taxon>Viridiplantae</taxon>
        <taxon>Chlorophyta</taxon>
        <taxon>core chlorophytes</taxon>
        <taxon>Trebouxiophyceae</taxon>
        <taxon>Chlorellales</taxon>
        <taxon>Chlorellaceae</taxon>
        <taxon>Apatococcus</taxon>
    </lineage>
</organism>
<feature type="compositionally biased region" description="Polar residues" evidence="3">
    <location>
        <begin position="269"/>
        <end position="279"/>
    </location>
</feature>
<gene>
    <name evidence="4" type="ORF">WJX84_004103</name>
</gene>